<keyword evidence="3" id="KW-1185">Reference proteome</keyword>
<sequence>MPSKPAIRFSPHFPAATADRSGRFIISIEETDSLFIPRIGGGHPRRPTPRTAGIRPLGPPSIRRAAPSTPPAENSAVPELR</sequence>
<evidence type="ECO:0000313" key="3">
    <source>
        <dbReference type="Proteomes" id="UP001307889"/>
    </source>
</evidence>
<name>A0ABN7BEG0_9HEMI</name>
<dbReference type="EMBL" id="AP028921">
    <property type="protein sequence ID" value="BET01522.1"/>
    <property type="molecule type" value="Genomic_DNA"/>
</dbReference>
<organism evidence="2 3">
    <name type="scientific">Nesidiocoris tenuis</name>
    <dbReference type="NCBI Taxonomy" id="355587"/>
    <lineage>
        <taxon>Eukaryota</taxon>
        <taxon>Metazoa</taxon>
        <taxon>Ecdysozoa</taxon>
        <taxon>Arthropoda</taxon>
        <taxon>Hexapoda</taxon>
        <taxon>Insecta</taxon>
        <taxon>Pterygota</taxon>
        <taxon>Neoptera</taxon>
        <taxon>Paraneoptera</taxon>
        <taxon>Hemiptera</taxon>
        <taxon>Heteroptera</taxon>
        <taxon>Panheteroptera</taxon>
        <taxon>Cimicomorpha</taxon>
        <taxon>Miridae</taxon>
        <taxon>Dicyphina</taxon>
        <taxon>Nesidiocoris</taxon>
    </lineage>
</organism>
<reference evidence="2 3" key="1">
    <citation type="submission" date="2023-09" db="EMBL/GenBank/DDBJ databases">
        <title>Nesidiocoris tenuis whole genome shotgun sequence.</title>
        <authorList>
            <person name="Shibata T."/>
            <person name="Shimoda M."/>
            <person name="Kobayashi T."/>
            <person name="Uehara T."/>
        </authorList>
    </citation>
    <scope>NUCLEOTIDE SEQUENCE [LARGE SCALE GENOMIC DNA]</scope>
    <source>
        <strain evidence="2 3">Japan</strain>
    </source>
</reference>
<dbReference type="Proteomes" id="UP001307889">
    <property type="component" value="Chromosome 13"/>
</dbReference>
<accession>A0ABN7BEG0</accession>
<evidence type="ECO:0000256" key="1">
    <source>
        <dbReference type="SAM" id="MobiDB-lite"/>
    </source>
</evidence>
<proteinExistence type="predicted"/>
<gene>
    <name evidence="2" type="ORF">NTJ_14338</name>
</gene>
<protein>
    <submittedName>
        <fullName evidence="2">Uncharacterized protein</fullName>
    </submittedName>
</protein>
<feature type="region of interest" description="Disordered" evidence="1">
    <location>
        <begin position="36"/>
        <end position="81"/>
    </location>
</feature>
<evidence type="ECO:0000313" key="2">
    <source>
        <dbReference type="EMBL" id="BET01522.1"/>
    </source>
</evidence>